<accession>A0A2C5XG20</accession>
<reference evidence="2 3" key="1">
    <citation type="submission" date="2017-06" db="EMBL/GenBank/DDBJ databases">
        <title>Ant-infecting Ophiocordyceps genomes reveal a high diversity of potential behavioral manipulation genes and a possible major role for enterotoxins.</title>
        <authorList>
            <person name="De Bekker C."/>
            <person name="Evans H.C."/>
            <person name="Brachmann A."/>
            <person name="Hughes D.P."/>
        </authorList>
    </citation>
    <scope>NUCLEOTIDE SEQUENCE [LARGE SCALE GENOMIC DNA]</scope>
    <source>
        <strain evidence="2 3">Map64</strain>
    </source>
</reference>
<comment type="caution">
    <text evidence="2">The sequence shown here is derived from an EMBL/GenBank/DDBJ whole genome shotgun (WGS) entry which is preliminary data.</text>
</comment>
<sequence length="345" mass="37764">MSDSKTSVTQNENGTPVSPLKRSKRRMLINSFKRFWWLYLLAICLITLLVVLLILYVAVPSIVHSKINSAQLGIDGIDVLDTKSDSFHMNINSTLTTKGGIHAKVDPFDGNLYFDEGSDQAFATLRFPPTNNNKHQVVNISQDVQIENLDALDKFNVALLQREEVQIRVQGKTKVKPAGIARKPSATFKKVLTLAALNRFQGIVTRDAKIELGASKGSPNFRAIVDIPNNSVFTLELGNTTFKTTADNQEIGDLTINNLLVRPGTTSLPVEAELDQTKILGIVSKRPYCENGIVPINLMGTNVVNNGQRLEYFIAALSTTNITVDMDIGAILKSTLGGSFSLSCS</sequence>
<dbReference type="Pfam" id="PF12505">
    <property type="entry name" value="DUF3712"/>
    <property type="match status" value="1"/>
</dbReference>
<organism evidence="2 3">
    <name type="scientific">Ophiocordyceps australis</name>
    <dbReference type="NCBI Taxonomy" id="1399860"/>
    <lineage>
        <taxon>Eukaryota</taxon>
        <taxon>Fungi</taxon>
        <taxon>Dikarya</taxon>
        <taxon>Ascomycota</taxon>
        <taxon>Pezizomycotina</taxon>
        <taxon>Sordariomycetes</taxon>
        <taxon>Hypocreomycetidae</taxon>
        <taxon>Hypocreales</taxon>
        <taxon>Ophiocordycipitaceae</taxon>
        <taxon>Ophiocordyceps</taxon>
    </lineage>
</organism>
<dbReference type="InterPro" id="IPR022185">
    <property type="entry name" value="DUF3712"/>
</dbReference>
<dbReference type="PANTHER" id="PTHR35895:SF1">
    <property type="entry name" value="LIPID-BINDING SERUM GLYCOPROTEIN C-TERMINAL DOMAIN-CONTAINING PROTEIN"/>
    <property type="match status" value="1"/>
</dbReference>
<protein>
    <submittedName>
        <fullName evidence="2">Uncharacterized protein</fullName>
    </submittedName>
</protein>
<keyword evidence="3" id="KW-1185">Reference proteome</keyword>
<dbReference type="GO" id="GO:0000329">
    <property type="term" value="C:fungal-type vacuole membrane"/>
    <property type="evidence" value="ECO:0007669"/>
    <property type="project" value="InterPro"/>
</dbReference>
<dbReference type="InterPro" id="IPR046368">
    <property type="entry name" value="Tag1"/>
</dbReference>
<dbReference type="AlphaFoldDB" id="A0A2C5XG20"/>
<gene>
    <name evidence="2" type="ORF">CDD81_518</name>
</gene>
<dbReference type="PANTHER" id="PTHR35895">
    <property type="entry name" value="CHROMOSOME 16, WHOLE GENOME SHOTGUN SEQUENCE"/>
    <property type="match status" value="1"/>
</dbReference>
<dbReference type="OrthoDB" id="10039566at2759"/>
<dbReference type="EMBL" id="NJET01000109">
    <property type="protein sequence ID" value="PHH61288.1"/>
    <property type="molecule type" value="Genomic_DNA"/>
</dbReference>
<feature type="transmembrane region" description="Helical" evidence="1">
    <location>
        <begin position="35"/>
        <end position="59"/>
    </location>
</feature>
<evidence type="ECO:0000256" key="1">
    <source>
        <dbReference type="SAM" id="Phobius"/>
    </source>
</evidence>
<keyword evidence="1" id="KW-0812">Transmembrane</keyword>
<keyword evidence="1" id="KW-1133">Transmembrane helix</keyword>
<evidence type="ECO:0000313" key="3">
    <source>
        <dbReference type="Proteomes" id="UP000226192"/>
    </source>
</evidence>
<keyword evidence="1" id="KW-0472">Membrane</keyword>
<proteinExistence type="predicted"/>
<evidence type="ECO:0000313" key="2">
    <source>
        <dbReference type="EMBL" id="PHH61288.1"/>
    </source>
</evidence>
<name>A0A2C5XG20_9HYPO</name>
<dbReference type="Proteomes" id="UP000226192">
    <property type="component" value="Unassembled WGS sequence"/>
</dbReference>
<dbReference type="STRING" id="1399860.A0A2C5XG20"/>